<proteinExistence type="predicted"/>
<protein>
    <recommendedName>
        <fullName evidence="3">dUTPase</fullName>
    </recommendedName>
</protein>
<dbReference type="Proteomes" id="UP000510886">
    <property type="component" value="Chromosome"/>
</dbReference>
<organism evidence="1 2">
    <name type="scientific">Ligilactobacillus saerimneri</name>
    <dbReference type="NCBI Taxonomy" id="228229"/>
    <lineage>
        <taxon>Bacteria</taxon>
        <taxon>Bacillati</taxon>
        <taxon>Bacillota</taxon>
        <taxon>Bacilli</taxon>
        <taxon>Lactobacillales</taxon>
        <taxon>Lactobacillaceae</taxon>
        <taxon>Ligilactobacillus</taxon>
    </lineage>
</organism>
<dbReference type="RefSeq" id="WP_180848348.1">
    <property type="nucleotide sequence ID" value="NZ_CP047418.1"/>
</dbReference>
<dbReference type="KEGG" id="lsw:GTO87_05050"/>
<dbReference type="AlphaFoldDB" id="A0A7H9EJY9"/>
<evidence type="ECO:0000313" key="2">
    <source>
        <dbReference type="Proteomes" id="UP000510886"/>
    </source>
</evidence>
<dbReference type="EMBL" id="CP047418">
    <property type="protein sequence ID" value="QLL78028.1"/>
    <property type="molecule type" value="Genomic_DNA"/>
</dbReference>
<evidence type="ECO:0008006" key="3">
    <source>
        <dbReference type="Google" id="ProtNLM"/>
    </source>
</evidence>
<accession>A0A7H9EJY9</accession>
<reference evidence="1 2" key="1">
    <citation type="submission" date="2020-01" db="EMBL/GenBank/DDBJ databases">
        <title>Complete and circular genome sequences of six lactobacillus isolates from horses.</title>
        <authorList>
            <person name="Hassan H.M."/>
        </authorList>
    </citation>
    <scope>NUCLEOTIDE SEQUENCE [LARGE SCALE GENOMIC DNA]</scope>
    <source>
        <strain evidence="1 2">1A</strain>
    </source>
</reference>
<gene>
    <name evidence="1" type="ORF">GTO87_05050</name>
</gene>
<name>A0A7H9EJY9_9LACO</name>
<sequence>MNFVKMASHARHNRFPSFLPVQRMTEKEKAGILYVGITAALGDLAKAYRGSQAEKLDAYCAVLRYFLEIGSDRQWLYKMLLSDKELQAMQEKWQAPSINTVFLILEQQLLNCYFKHQEAAFLHAWHILIKFGLVELGFSSAAIEERFKELYPL</sequence>
<evidence type="ECO:0000313" key="1">
    <source>
        <dbReference type="EMBL" id="QLL78028.1"/>
    </source>
</evidence>